<name>A0A0L0V7N1_9BASI</name>
<gene>
    <name evidence="2" type="ORF">PSTG_11462</name>
</gene>
<dbReference type="AlphaFoldDB" id="A0A0L0V7N1"/>
<dbReference type="EMBL" id="AJIL01000101">
    <property type="protein sequence ID" value="KNE95196.1"/>
    <property type="molecule type" value="Genomic_DNA"/>
</dbReference>
<feature type="region of interest" description="Disordered" evidence="1">
    <location>
        <begin position="241"/>
        <end position="323"/>
    </location>
</feature>
<feature type="compositionally biased region" description="Polar residues" evidence="1">
    <location>
        <begin position="254"/>
        <end position="264"/>
    </location>
</feature>
<proteinExistence type="predicted"/>
<feature type="compositionally biased region" description="Polar residues" evidence="1">
    <location>
        <begin position="199"/>
        <end position="210"/>
    </location>
</feature>
<accession>A0A0L0V7N1</accession>
<keyword evidence="3" id="KW-1185">Reference proteome</keyword>
<feature type="compositionally biased region" description="Basic residues" evidence="1">
    <location>
        <begin position="244"/>
        <end position="253"/>
    </location>
</feature>
<reference evidence="3" key="1">
    <citation type="submission" date="2014-03" db="EMBL/GenBank/DDBJ databases">
        <title>The Genome Sequence of Puccinia striiformis f. sp. tritici PST-78.</title>
        <authorList>
            <consortium name="The Broad Institute Genome Sequencing Platform"/>
            <person name="Cuomo C."/>
            <person name="Hulbert S."/>
            <person name="Chen X."/>
            <person name="Walker B."/>
            <person name="Young S.K."/>
            <person name="Zeng Q."/>
            <person name="Gargeya S."/>
            <person name="Fitzgerald M."/>
            <person name="Haas B."/>
            <person name="Abouelleil A."/>
            <person name="Alvarado L."/>
            <person name="Arachchi H.M."/>
            <person name="Berlin A.M."/>
            <person name="Chapman S.B."/>
            <person name="Goldberg J."/>
            <person name="Griggs A."/>
            <person name="Gujja S."/>
            <person name="Hansen M."/>
            <person name="Howarth C."/>
            <person name="Imamovic A."/>
            <person name="Larimer J."/>
            <person name="McCowan C."/>
            <person name="Montmayeur A."/>
            <person name="Murphy C."/>
            <person name="Neiman D."/>
            <person name="Pearson M."/>
            <person name="Priest M."/>
            <person name="Roberts A."/>
            <person name="Saif S."/>
            <person name="Shea T."/>
            <person name="Sisk P."/>
            <person name="Sykes S."/>
            <person name="Wortman J."/>
            <person name="Nusbaum C."/>
            <person name="Birren B."/>
        </authorList>
    </citation>
    <scope>NUCLEOTIDE SEQUENCE [LARGE SCALE GENOMIC DNA]</scope>
    <source>
        <strain evidence="3">race PST-78</strain>
    </source>
</reference>
<dbReference type="Proteomes" id="UP000054564">
    <property type="component" value="Unassembled WGS sequence"/>
</dbReference>
<feature type="compositionally biased region" description="Basic and acidic residues" evidence="1">
    <location>
        <begin position="291"/>
        <end position="313"/>
    </location>
</feature>
<evidence type="ECO:0000313" key="3">
    <source>
        <dbReference type="Proteomes" id="UP000054564"/>
    </source>
</evidence>
<protein>
    <submittedName>
        <fullName evidence="2">Uncharacterized protein</fullName>
    </submittedName>
</protein>
<comment type="caution">
    <text evidence="2">The sequence shown here is derived from an EMBL/GenBank/DDBJ whole genome shotgun (WGS) entry which is preliminary data.</text>
</comment>
<evidence type="ECO:0000256" key="1">
    <source>
        <dbReference type="SAM" id="MobiDB-lite"/>
    </source>
</evidence>
<evidence type="ECO:0000313" key="2">
    <source>
        <dbReference type="EMBL" id="KNE95196.1"/>
    </source>
</evidence>
<sequence length="417" mass="46299">MKEFLRNESPGINYTPALHHVKSGYAYLKTFIKNSTRNFFTQFNLLSLAVEAQIMSVHESIGKDTMKKLDNVPKAFIPLLGQISTFAIKECKAHHDCLTRKFDPTKACSQTLTKGVGILCAHRIAEILETRNGLEPEDFPLQWHLKYNPKSLTVLTVLLLDKPSSNLAKLFEQFYQIAAGTHTLFQIKAPNVKKIPTGRPSSKSTSTTRNPLAFKIVESETEKAQKLFETGSNMAQKATNELKKHLRPNKKQVTKATSGSGRRSQQTKETKPSNKVGSNEENAIGKSPGKVKTEVPAKEERQSPGKIKGEKEGNGSSYGEEVLGYSTDGHKKAGFLRIQEEMIAETTTNRATYHRLQGGEEEVVKIIDGLTMCTTETIVPPEKWLNKLLHGQILANAYSISLTFLFSLVSPLEGHSS</sequence>
<feature type="region of interest" description="Disordered" evidence="1">
    <location>
        <begin position="193"/>
        <end position="213"/>
    </location>
</feature>
<organism evidence="2 3">
    <name type="scientific">Puccinia striiformis f. sp. tritici PST-78</name>
    <dbReference type="NCBI Taxonomy" id="1165861"/>
    <lineage>
        <taxon>Eukaryota</taxon>
        <taxon>Fungi</taxon>
        <taxon>Dikarya</taxon>
        <taxon>Basidiomycota</taxon>
        <taxon>Pucciniomycotina</taxon>
        <taxon>Pucciniomycetes</taxon>
        <taxon>Pucciniales</taxon>
        <taxon>Pucciniaceae</taxon>
        <taxon>Puccinia</taxon>
    </lineage>
</organism>